<evidence type="ECO:0000313" key="3">
    <source>
        <dbReference type="EMBL" id="SFO04891.1"/>
    </source>
</evidence>
<dbReference type="Proteomes" id="UP000198806">
    <property type="component" value="Unassembled WGS sequence"/>
</dbReference>
<dbReference type="STRING" id="1527.SAMN04489757_107102"/>
<dbReference type="OrthoDB" id="9811589at2"/>
<dbReference type="InterPro" id="IPR041698">
    <property type="entry name" value="Methyltransf_25"/>
</dbReference>
<evidence type="ECO:0000259" key="2">
    <source>
        <dbReference type="Pfam" id="PF13649"/>
    </source>
</evidence>
<evidence type="ECO:0000313" key="4">
    <source>
        <dbReference type="Proteomes" id="UP000198806"/>
    </source>
</evidence>
<name>A0A1I5E184_9FIRM</name>
<gene>
    <name evidence="3" type="ORF">SAMN04489757_107102</name>
</gene>
<organism evidence="3 4">
    <name type="scientific">Anaerocolumna aminovalerica</name>
    <dbReference type="NCBI Taxonomy" id="1527"/>
    <lineage>
        <taxon>Bacteria</taxon>
        <taxon>Bacillati</taxon>
        <taxon>Bacillota</taxon>
        <taxon>Clostridia</taxon>
        <taxon>Lachnospirales</taxon>
        <taxon>Lachnospiraceae</taxon>
        <taxon>Anaerocolumna</taxon>
    </lineage>
</organism>
<dbReference type="Gene3D" id="3.40.50.150">
    <property type="entry name" value="Vaccinia Virus protein VP39"/>
    <property type="match status" value="1"/>
</dbReference>
<dbReference type="PANTHER" id="PTHR43861">
    <property type="entry name" value="TRANS-ACONITATE 2-METHYLTRANSFERASE-RELATED"/>
    <property type="match status" value="1"/>
</dbReference>
<dbReference type="AlphaFoldDB" id="A0A1I5E184"/>
<dbReference type="GO" id="GO:0008168">
    <property type="term" value="F:methyltransferase activity"/>
    <property type="evidence" value="ECO:0007669"/>
    <property type="project" value="UniProtKB-KW"/>
</dbReference>
<keyword evidence="1 3" id="KW-0808">Transferase</keyword>
<dbReference type="RefSeq" id="WP_091685277.1">
    <property type="nucleotide sequence ID" value="NZ_BAABFM010000010.1"/>
</dbReference>
<accession>A0A1I5E184</accession>
<evidence type="ECO:0000256" key="1">
    <source>
        <dbReference type="ARBA" id="ARBA00022679"/>
    </source>
</evidence>
<dbReference type="CDD" id="cd02440">
    <property type="entry name" value="AdoMet_MTases"/>
    <property type="match status" value="1"/>
</dbReference>
<dbReference type="SUPFAM" id="SSF53335">
    <property type="entry name" value="S-adenosyl-L-methionine-dependent methyltransferases"/>
    <property type="match status" value="1"/>
</dbReference>
<feature type="domain" description="Methyltransferase" evidence="2">
    <location>
        <begin position="41"/>
        <end position="152"/>
    </location>
</feature>
<sequence>MQAYTGFAQVYDIFMDNVPYDEWTNYLVGLLKEYGLHSGLVLELGCGTGSITRRLAAKGFDMIGVDISEEMLEIAREIEYNRDFDCSEDFIEGNELPERSNILYLQQDMREFELYGTVSAVVSICDSMNYITSEEDLLKVFQLVNNYLDGGGIFIFDMNTVYKYKDILGDNTIAENREDCSFIWDNYYYEDKMINEYDVTIFVKVDEEVEDEVEADKKEALNEGHEKNKDSSVSLYEKYEELHYQKAYTIDTVIRLIEKAGMEFVTVYDAFTHNPPDEKSERVYFVAREKHQENKLYI</sequence>
<keyword evidence="4" id="KW-1185">Reference proteome</keyword>
<protein>
    <submittedName>
        <fullName evidence="3">Methyltransferase domain-containing protein</fullName>
    </submittedName>
</protein>
<keyword evidence="3" id="KW-0489">Methyltransferase</keyword>
<dbReference type="EMBL" id="FOWD01000007">
    <property type="protein sequence ID" value="SFO04891.1"/>
    <property type="molecule type" value="Genomic_DNA"/>
</dbReference>
<dbReference type="Gene3D" id="2.20.25.110">
    <property type="entry name" value="S-adenosyl-L-methionine-dependent methyltransferases"/>
    <property type="match status" value="1"/>
</dbReference>
<reference evidence="3 4" key="1">
    <citation type="submission" date="2016-10" db="EMBL/GenBank/DDBJ databases">
        <authorList>
            <person name="de Groot N.N."/>
        </authorList>
    </citation>
    <scope>NUCLEOTIDE SEQUENCE [LARGE SCALE GENOMIC DNA]</scope>
    <source>
        <strain evidence="3 4">DSM 1283</strain>
    </source>
</reference>
<proteinExistence type="predicted"/>
<dbReference type="GO" id="GO:0032259">
    <property type="term" value="P:methylation"/>
    <property type="evidence" value="ECO:0007669"/>
    <property type="project" value="UniProtKB-KW"/>
</dbReference>
<dbReference type="InterPro" id="IPR029063">
    <property type="entry name" value="SAM-dependent_MTases_sf"/>
</dbReference>
<dbReference type="Pfam" id="PF13649">
    <property type="entry name" value="Methyltransf_25"/>
    <property type="match status" value="1"/>
</dbReference>